<evidence type="ECO:0000256" key="2">
    <source>
        <dbReference type="ARBA" id="ARBA00006645"/>
    </source>
</evidence>
<dbReference type="EMBL" id="CP012040">
    <property type="protein sequence ID" value="AKP54147.1"/>
    <property type="molecule type" value="Genomic_DNA"/>
</dbReference>
<dbReference type="SUPFAM" id="SSF55869">
    <property type="entry name" value="DNA topoisomerase I domain"/>
    <property type="match status" value="1"/>
</dbReference>
<organism evidence="9 10">
    <name type="scientific">Cyclobacterium amurskyense</name>
    <dbReference type="NCBI Taxonomy" id="320787"/>
    <lineage>
        <taxon>Bacteria</taxon>
        <taxon>Pseudomonadati</taxon>
        <taxon>Bacteroidota</taxon>
        <taxon>Cytophagia</taxon>
        <taxon>Cytophagales</taxon>
        <taxon>Cyclobacteriaceae</taxon>
        <taxon>Cyclobacterium</taxon>
    </lineage>
</organism>
<dbReference type="InterPro" id="IPR014711">
    <property type="entry name" value="TopoI_cat_a-hlx-sub_euk"/>
</dbReference>
<evidence type="ECO:0000256" key="1">
    <source>
        <dbReference type="ARBA" id="ARBA00000213"/>
    </source>
</evidence>
<dbReference type="AlphaFoldDB" id="A0A0H4Q0J1"/>
<comment type="catalytic activity">
    <reaction evidence="1">
        <text>ATP-independent breakage of single-stranded DNA, followed by passage and rejoining.</text>
        <dbReference type="EC" id="5.6.2.1"/>
    </reaction>
</comment>
<keyword evidence="4" id="KW-0799">Topoisomerase</keyword>
<dbReference type="InterPro" id="IPR035447">
    <property type="entry name" value="DNA_topo_I_N_sf"/>
</dbReference>
<dbReference type="InterPro" id="IPR013500">
    <property type="entry name" value="TopoI_cat_euk"/>
</dbReference>
<dbReference type="InterPro" id="IPR011010">
    <property type="entry name" value="DNA_brk_join_enz"/>
</dbReference>
<evidence type="ECO:0000259" key="7">
    <source>
        <dbReference type="Pfam" id="PF01028"/>
    </source>
</evidence>
<gene>
    <name evidence="9" type="ORF">CA2015_4824</name>
</gene>
<dbReference type="GO" id="GO:0006265">
    <property type="term" value="P:DNA topological change"/>
    <property type="evidence" value="ECO:0007669"/>
    <property type="project" value="InterPro"/>
</dbReference>
<protein>
    <recommendedName>
        <fullName evidence="3">DNA topoisomerase</fullName>
        <ecNumber evidence="3">5.6.2.1</ecNumber>
    </recommendedName>
</protein>
<dbReference type="PROSITE" id="PS52038">
    <property type="entry name" value="TOPO_IB_2"/>
    <property type="match status" value="1"/>
</dbReference>
<reference evidence="9 10" key="1">
    <citation type="submission" date="2015-07" db="EMBL/GenBank/DDBJ databases">
        <authorList>
            <person name="Kim K.M."/>
        </authorList>
    </citation>
    <scope>NUCLEOTIDE SEQUENCE [LARGE SCALE GENOMIC DNA]</scope>
    <source>
        <strain evidence="9 10">KCTC 12363</strain>
    </source>
</reference>
<dbReference type="EC" id="5.6.2.1" evidence="3"/>
<dbReference type="STRING" id="320787.CA2015_4824"/>
<evidence type="ECO:0000256" key="6">
    <source>
        <dbReference type="ARBA" id="ARBA00023235"/>
    </source>
</evidence>
<dbReference type="InterPro" id="IPR049331">
    <property type="entry name" value="Top1B_N_bact"/>
</dbReference>
<keyword evidence="10" id="KW-1185">Reference proteome</keyword>
<dbReference type="PATRIC" id="fig|320787.5.peg.5279"/>
<evidence type="ECO:0000256" key="5">
    <source>
        <dbReference type="ARBA" id="ARBA00023125"/>
    </source>
</evidence>
<evidence type="ECO:0000259" key="8">
    <source>
        <dbReference type="Pfam" id="PF21338"/>
    </source>
</evidence>
<evidence type="ECO:0000313" key="10">
    <source>
        <dbReference type="Proteomes" id="UP000036520"/>
    </source>
</evidence>
<keyword evidence="6" id="KW-0413">Isomerase</keyword>
<dbReference type="GO" id="GO:0003917">
    <property type="term" value="F:DNA topoisomerase type I (single strand cut, ATP-independent) activity"/>
    <property type="evidence" value="ECO:0007669"/>
    <property type="project" value="UniProtKB-EC"/>
</dbReference>
<dbReference type="Proteomes" id="UP000036520">
    <property type="component" value="Chromosome"/>
</dbReference>
<name>A0A0H4Q0J1_9BACT</name>
<sequence>MDTIREIDDSALCIFRKKWARGFRFIDENGKVIKDKKKLKRLKNLVIPPMWEEVRICRFEDGHIQATGRDKKGRKQYIYHSIYEQKCQEEKFNKMSSFAMALPGIRKKAYKALKAKEWNKTKVLGLMVLILDEYGIRIGNKYYQSSNETIGLTTLRRKHMKIEGDGLVFHYTGKSKIERKVLIDDAELIKLIKESAELPGYEIFRYQDESGNFQAVDSDEVNQFINENMGEEYSSKYFRTWAACRLAVEYYPKAWKELKKSKRKKFSNILIKMVASELGNTPTVCKNYYVHPAIFNEIDQQTLPNPNPFKPTKSLYNLSNSEKLALKIIEKASSEK</sequence>
<dbReference type="Gene3D" id="1.10.132.120">
    <property type="match status" value="1"/>
</dbReference>
<feature type="domain" description="DNA topoisomerase IB N-terminal" evidence="8">
    <location>
        <begin position="22"/>
        <end position="70"/>
    </location>
</feature>
<proteinExistence type="inferred from homology"/>
<evidence type="ECO:0000313" key="9">
    <source>
        <dbReference type="EMBL" id="AKP54147.1"/>
    </source>
</evidence>
<keyword evidence="5" id="KW-0238">DNA-binding</keyword>
<dbReference type="KEGG" id="camu:CA2015_4824"/>
<dbReference type="RefSeq" id="WP_048644161.1">
    <property type="nucleotide sequence ID" value="NZ_CAXBGM010000100.1"/>
</dbReference>
<dbReference type="Pfam" id="PF01028">
    <property type="entry name" value="Topoisom_I"/>
    <property type="match status" value="1"/>
</dbReference>
<evidence type="ECO:0000256" key="4">
    <source>
        <dbReference type="ARBA" id="ARBA00023029"/>
    </source>
</evidence>
<dbReference type="Gene3D" id="3.90.15.10">
    <property type="entry name" value="Topoisomerase I, Chain A, domain 3"/>
    <property type="match status" value="1"/>
</dbReference>
<dbReference type="SUPFAM" id="SSF56349">
    <property type="entry name" value="DNA breaking-rejoining enzymes"/>
    <property type="match status" value="1"/>
</dbReference>
<dbReference type="PRINTS" id="PR00416">
    <property type="entry name" value="EUTPISMRASEI"/>
</dbReference>
<dbReference type="Pfam" id="PF21338">
    <property type="entry name" value="Top1B_N_bact"/>
    <property type="match status" value="1"/>
</dbReference>
<feature type="domain" description="DNA topoisomerase I catalytic core eukaryotic-type" evidence="7">
    <location>
        <begin position="85"/>
        <end position="300"/>
    </location>
</feature>
<comment type="similarity">
    <text evidence="2">Belongs to the type IB topoisomerase family.</text>
</comment>
<accession>A0A0H4Q0J1</accession>
<dbReference type="InterPro" id="IPR001631">
    <property type="entry name" value="TopoI"/>
</dbReference>
<dbReference type="OrthoDB" id="9778962at2"/>
<dbReference type="Gene3D" id="3.30.66.10">
    <property type="entry name" value="DNA topoisomerase I domain"/>
    <property type="match status" value="1"/>
</dbReference>
<evidence type="ECO:0000256" key="3">
    <source>
        <dbReference type="ARBA" id="ARBA00012891"/>
    </source>
</evidence>
<dbReference type="GO" id="GO:0003677">
    <property type="term" value="F:DNA binding"/>
    <property type="evidence" value="ECO:0007669"/>
    <property type="project" value="UniProtKB-KW"/>
</dbReference>